<evidence type="ECO:0000313" key="4">
    <source>
        <dbReference type="Proteomes" id="UP001180020"/>
    </source>
</evidence>
<dbReference type="PANTHER" id="PTHR15682:SF2">
    <property type="entry name" value="UNHEALTHY RIBOSOME BIOGENESIS PROTEIN 2 HOMOLOG"/>
    <property type="match status" value="1"/>
</dbReference>
<name>A0AAV9F9K3_ACOCL</name>
<reference evidence="3" key="2">
    <citation type="submission" date="2023-06" db="EMBL/GenBank/DDBJ databases">
        <authorList>
            <person name="Ma L."/>
            <person name="Liu K.-W."/>
            <person name="Li Z."/>
            <person name="Hsiao Y.-Y."/>
            <person name="Qi Y."/>
            <person name="Fu T."/>
            <person name="Tang G."/>
            <person name="Zhang D."/>
            <person name="Sun W.-H."/>
            <person name="Liu D.-K."/>
            <person name="Li Y."/>
            <person name="Chen G.-Z."/>
            <person name="Liu X.-D."/>
            <person name="Liao X.-Y."/>
            <person name="Jiang Y.-T."/>
            <person name="Yu X."/>
            <person name="Hao Y."/>
            <person name="Huang J."/>
            <person name="Zhao X.-W."/>
            <person name="Ke S."/>
            <person name="Chen Y.-Y."/>
            <person name="Wu W.-L."/>
            <person name="Hsu J.-L."/>
            <person name="Lin Y.-F."/>
            <person name="Huang M.-D."/>
            <person name="Li C.-Y."/>
            <person name="Huang L."/>
            <person name="Wang Z.-W."/>
            <person name="Zhao X."/>
            <person name="Zhong W.-Y."/>
            <person name="Peng D.-H."/>
            <person name="Ahmad S."/>
            <person name="Lan S."/>
            <person name="Zhang J.-S."/>
            <person name="Tsai W.-C."/>
            <person name="Van De Peer Y."/>
            <person name="Liu Z.-J."/>
        </authorList>
    </citation>
    <scope>NUCLEOTIDE SEQUENCE</scope>
    <source>
        <strain evidence="3">CP</strain>
        <tissue evidence="3">Leaves</tissue>
    </source>
</reference>
<dbReference type="Proteomes" id="UP001180020">
    <property type="component" value="Unassembled WGS sequence"/>
</dbReference>
<comment type="caution">
    <text evidence="3">The sequence shown here is derived from an EMBL/GenBank/DDBJ whole genome shotgun (WGS) entry which is preliminary data.</text>
</comment>
<organism evidence="3 4">
    <name type="scientific">Acorus calamus</name>
    <name type="common">Sweet flag</name>
    <dbReference type="NCBI Taxonomy" id="4465"/>
    <lineage>
        <taxon>Eukaryota</taxon>
        <taxon>Viridiplantae</taxon>
        <taxon>Streptophyta</taxon>
        <taxon>Embryophyta</taxon>
        <taxon>Tracheophyta</taxon>
        <taxon>Spermatophyta</taxon>
        <taxon>Magnoliopsida</taxon>
        <taxon>Liliopsida</taxon>
        <taxon>Acoraceae</taxon>
        <taxon>Acorus</taxon>
    </lineage>
</organism>
<dbReference type="EMBL" id="JAUJYO010000003">
    <property type="protein sequence ID" value="KAK1322615.1"/>
    <property type="molecule type" value="Genomic_DNA"/>
</dbReference>
<dbReference type="GO" id="GO:0042254">
    <property type="term" value="P:ribosome biogenesis"/>
    <property type="evidence" value="ECO:0007669"/>
    <property type="project" value="TreeGrafter"/>
</dbReference>
<evidence type="ECO:0000313" key="3">
    <source>
        <dbReference type="EMBL" id="KAK1322615.1"/>
    </source>
</evidence>
<protein>
    <recommendedName>
        <fullName evidence="2">Nucleolar 27S pre-rRNA processing Urb2/Npa2 C-terminal domain-containing protein</fullName>
    </recommendedName>
</protein>
<dbReference type="Pfam" id="PF10441">
    <property type="entry name" value="Urb2"/>
    <property type="match status" value="1"/>
</dbReference>
<dbReference type="PANTHER" id="PTHR15682">
    <property type="entry name" value="UNHEALTHY RIBOSOME BIOGENESIS PROTEIN 2 HOMOLOG"/>
    <property type="match status" value="1"/>
</dbReference>
<proteinExistence type="predicted"/>
<gene>
    <name evidence="3" type="ORF">QJS10_CPA03g02209</name>
</gene>
<keyword evidence="4" id="KW-1185">Reference proteome</keyword>
<evidence type="ECO:0000256" key="1">
    <source>
        <dbReference type="SAM" id="MobiDB-lite"/>
    </source>
</evidence>
<evidence type="ECO:0000259" key="2">
    <source>
        <dbReference type="Pfam" id="PF10441"/>
    </source>
</evidence>
<feature type="domain" description="Nucleolar 27S pre-rRNA processing Urb2/Npa2 C-terminal" evidence="2">
    <location>
        <begin position="1589"/>
        <end position="1752"/>
    </location>
</feature>
<dbReference type="GO" id="GO:0005730">
    <property type="term" value="C:nucleolus"/>
    <property type="evidence" value="ECO:0007669"/>
    <property type="project" value="TreeGrafter"/>
</dbReference>
<reference evidence="3" key="1">
    <citation type="journal article" date="2023" name="Nat. Commun.">
        <title>Diploid and tetraploid genomes of Acorus and the evolution of monocots.</title>
        <authorList>
            <person name="Ma L."/>
            <person name="Liu K.W."/>
            <person name="Li Z."/>
            <person name="Hsiao Y.Y."/>
            <person name="Qi Y."/>
            <person name="Fu T."/>
            <person name="Tang G.D."/>
            <person name="Zhang D."/>
            <person name="Sun W.H."/>
            <person name="Liu D.K."/>
            <person name="Li Y."/>
            <person name="Chen G.Z."/>
            <person name="Liu X.D."/>
            <person name="Liao X.Y."/>
            <person name="Jiang Y.T."/>
            <person name="Yu X."/>
            <person name="Hao Y."/>
            <person name="Huang J."/>
            <person name="Zhao X.W."/>
            <person name="Ke S."/>
            <person name="Chen Y.Y."/>
            <person name="Wu W.L."/>
            <person name="Hsu J.L."/>
            <person name="Lin Y.F."/>
            <person name="Huang M.D."/>
            <person name="Li C.Y."/>
            <person name="Huang L."/>
            <person name="Wang Z.W."/>
            <person name="Zhao X."/>
            <person name="Zhong W.Y."/>
            <person name="Peng D.H."/>
            <person name="Ahmad S."/>
            <person name="Lan S."/>
            <person name="Zhang J.S."/>
            <person name="Tsai W.C."/>
            <person name="Van de Peer Y."/>
            <person name="Liu Z.J."/>
        </authorList>
    </citation>
    <scope>NUCLEOTIDE SEQUENCE</scope>
    <source>
        <strain evidence="3">CP</strain>
    </source>
</reference>
<dbReference type="InterPro" id="IPR018849">
    <property type="entry name" value="Urb2/Npa2_C"/>
</dbReference>
<dbReference type="InterPro" id="IPR052609">
    <property type="entry name" value="Ribosome_Biogenesis_Reg"/>
</dbReference>
<accession>A0AAV9F9K3</accession>
<sequence length="1819" mass="204426">MPSETLDAPERTYTATESGESRRKRKRDFSDDGAPEVLTEPEMSKNLRRCSGGIWGSLDLIMSLESKDLDQHRKIDLAFSYVRLARERNQCAEVVGPPRLASCLAKWVQPLLIAQKDLCLDFRCWEVLSFCLGESHLPIVSPRLLGAITRVLRSAASDVDSPTELHVVASKCVALVFSSHGRVFKNATVDAWVSLAGAAVDLVLRVLAVDCEVDVFLQLARTVLEPSVGFLRFCPDPKKVFEKFVKELLEPALELLVMLRRRIDGGDCPWAGSLSSTIEELLTNGLFHPSHTNGFLQVRKEGEITVNESYHRHFFHRLRQIVSEKKTMAGVGTGWLLQFFVGGVRKQKKDSLSSTSVKKAEKGPHSETLEGEISKLVFPVFERFIRPLFSDIDKTDMENGLGDACYTMRSINNVFDVFVRERIYVRVEDTQDGMHLECLKDLFSKTVLFSNKLIQYWLSVQKEGKAKCMDLLCSVAKEVVCTIGFLLEIEYKVIEDDLVGLWLMIVLYLAIDPSLTPEILKLACNVVRIYSELRQVNFSIISLCKAMRFCGISGKSDELRDSRFLFATSLSPEMCLHSGVTIMCSQRFRLAISNAIKFIPEGQVTGSIQQLKNDIAVSLEWMKNMHGEENFEELLKSGASNSTMGLTPHAEILGRILSEIYTLVLDSLTITTSNSTPVGRSIKDLITTLQPCLNSIVQNQSHMLDASSFSGTGKTGLPTAQLDISWFLVFFFRLYISCRSLYRQLISFMPPNSSKKAAQIMGDPFIGYPGKDLMEMTDWTSTGYFYWIDLSSFSLFDIIINANSDFVLKDGILNCAPLLYILHAMAFQRLADINNQIKALEFIQEWNVRRRQKMPIDDDAGTPLPCKESKKLKRVVKHLKEEALGLTGFMIGHFPYFFQEDNLYPIKMTDKHLKKFLSLLFHFSLPPVRNCCKVAHKYDTEEPTCEKKVSMHSVSSELLRVPVMYEQTVLCRHLTSRILVYTLLNHEDKSFSDDHFELFKLFVTCRRTLKYLIKPPDEGAREFKQLLTVQTLFRSKFAILWFLMSMSKVSGLPYVFSEEGNLRQVNDLLFSLMDHTSYVFYALCEGEIITKMLSLINDHTSDTAQCTFDGSIRQEKLDKSHLYRDGFLNKEPCLFVEVMMECLMEETKNMLICLKGSADDAKMDSVGSVANWNKISCVMSCVQGFCWGLVSALSTVDEKKSAELRRLSFSEIVCISKLNLFVNTLEDFVNFCLNMLLVDNTLQTEGLGCVGGLPKLNYNPDSIINDDCYMNSSRIVGAGNLENKLIPEALVEMCENGPSLDDIKNSAFKKQKLPFGRANFAKDFLSEFSKYNFSDSQKLKVSLLHSLLKGESPVLASSLRQLFIASAAALQLRFLLSTLKVPKSQISYRKLSSDTMNVLVGTSYVVLLELASHPHPFSSGWLDGILKYLKVLGSCVYLADPVLSKNNYIKLIELHLGALGKCISLQGKTATLESHDSGSNVKMLQSSVEIYENISKPVDSGYYGLLELKAGLRESFKFFFKKPSQLHLLSALEVLERALVGVHPGCNMIYEISTGSPGGGKISPVVAAGVDCMDLVLETVSDPGAVVLMCIEVLTKVARRQSLFQMNPCQISQSLRLPATLFQDFHHLKASCVASYPSEFDGSGMDGSFMEIYGFVVDRQFSVDLESGQCIALLEDSVRILLCCLQRVDGYSSKCNDYFAWDIIESVKCASFLRRIYEEIRQQKDILGSYASHFLSDYIWIYSGYGSLKSGIQRKNLKLSAPFMGHGRSSLLSNPAFFGCWEWLQSEDIPVESLFAVVVLLSALARRPSSGDVDTEKKR</sequence>
<feature type="region of interest" description="Disordered" evidence="1">
    <location>
        <begin position="1"/>
        <end position="37"/>
    </location>
</feature>